<accession>A0ACB9MYA1</accession>
<gene>
    <name evidence="1" type="ORF">L6164_021295</name>
</gene>
<comment type="caution">
    <text evidence="1">The sequence shown here is derived from an EMBL/GenBank/DDBJ whole genome shotgun (WGS) entry which is preliminary data.</text>
</comment>
<name>A0ACB9MYA1_BAUVA</name>
<reference evidence="1 2" key="1">
    <citation type="journal article" date="2022" name="DNA Res.">
        <title>Chromosomal-level genome assembly of the orchid tree Bauhinia variegata (Leguminosae; Cercidoideae) supports the allotetraploid origin hypothesis of Bauhinia.</title>
        <authorList>
            <person name="Zhong Y."/>
            <person name="Chen Y."/>
            <person name="Zheng D."/>
            <person name="Pang J."/>
            <person name="Liu Y."/>
            <person name="Luo S."/>
            <person name="Meng S."/>
            <person name="Qian L."/>
            <person name="Wei D."/>
            <person name="Dai S."/>
            <person name="Zhou R."/>
        </authorList>
    </citation>
    <scope>NUCLEOTIDE SEQUENCE [LARGE SCALE GENOMIC DNA]</scope>
    <source>
        <strain evidence="1">BV-YZ2020</strain>
    </source>
</reference>
<dbReference type="EMBL" id="CM039433">
    <property type="protein sequence ID" value="KAI4328986.1"/>
    <property type="molecule type" value="Genomic_DNA"/>
</dbReference>
<proteinExistence type="predicted"/>
<dbReference type="Proteomes" id="UP000828941">
    <property type="component" value="Chromosome 8"/>
</dbReference>
<keyword evidence="2" id="KW-1185">Reference proteome</keyword>
<protein>
    <submittedName>
        <fullName evidence="1">Uncharacterized protein</fullName>
    </submittedName>
</protein>
<organism evidence="1 2">
    <name type="scientific">Bauhinia variegata</name>
    <name type="common">Purple orchid tree</name>
    <name type="synonym">Phanera variegata</name>
    <dbReference type="NCBI Taxonomy" id="167791"/>
    <lineage>
        <taxon>Eukaryota</taxon>
        <taxon>Viridiplantae</taxon>
        <taxon>Streptophyta</taxon>
        <taxon>Embryophyta</taxon>
        <taxon>Tracheophyta</taxon>
        <taxon>Spermatophyta</taxon>
        <taxon>Magnoliopsida</taxon>
        <taxon>eudicotyledons</taxon>
        <taxon>Gunneridae</taxon>
        <taxon>Pentapetalae</taxon>
        <taxon>rosids</taxon>
        <taxon>fabids</taxon>
        <taxon>Fabales</taxon>
        <taxon>Fabaceae</taxon>
        <taxon>Cercidoideae</taxon>
        <taxon>Cercideae</taxon>
        <taxon>Bauhiniinae</taxon>
        <taxon>Bauhinia</taxon>
    </lineage>
</organism>
<evidence type="ECO:0000313" key="2">
    <source>
        <dbReference type="Proteomes" id="UP000828941"/>
    </source>
</evidence>
<evidence type="ECO:0000313" key="1">
    <source>
        <dbReference type="EMBL" id="KAI4328986.1"/>
    </source>
</evidence>
<sequence length="222" mass="24595">MQEENGCQHHNPTTQKPIKPNIVNCHSPSNSSNSRRSFCACLTIFLLLAGITLLVLWLVYRPYKPSFTVVSAAIYDLNATAPPLMSITMQFNVLVRNPNRRVSIYYDKLSAFVSYRNQAITEQLLLPPLYLQKHSTVAMSPVVGCSPVPVSMEVLNGLVMDQTYGVMGLKLILQGRLRWKAGAIKTAHYGIYVKCDLLMGLKKGFVGQVPLLGAPARCNVDI</sequence>